<keyword evidence="4 11" id="KW-0808">Transferase</keyword>
<dbReference type="EC" id="2.7.1.50" evidence="11"/>
<dbReference type="PIRSF" id="PIRSF000513">
    <property type="entry name" value="Thz_kinase"/>
    <property type="match status" value="1"/>
</dbReference>
<dbReference type="GO" id="GO:0000287">
    <property type="term" value="F:magnesium ion binding"/>
    <property type="evidence" value="ECO:0007669"/>
    <property type="project" value="UniProtKB-UniRule"/>
</dbReference>
<dbReference type="Gene3D" id="3.40.1190.20">
    <property type="match status" value="1"/>
</dbReference>
<keyword evidence="10 11" id="KW-0784">Thiamine biosynthesis</keyword>
<dbReference type="AlphaFoldDB" id="A0A498DES0"/>
<dbReference type="UniPathway" id="UPA00060">
    <property type="reaction ID" value="UER00139"/>
</dbReference>
<dbReference type="Pfam" id="PF02110">
    <property type="entry name" value="HK"/>
    <property type="match status" value="1"/>
</dbReference>
<protein>
    <recommendedName>
        <fullName evidence="11">Hydroxyethylthiazole kinase</fullName>
        <ecNumber evidence="11">2.7.1.50</ecNumber>
    </recommendedName>
    <alternativeName>
        <fullName evidence="11">4-methyl-5-beta-hydroxyethylthiazole kinase</fullName>
        <shortName evidence="11">TH kinase</shortName>
        <shortName evidence="11">Thz kinase</shortName>
    </alternativeName>
</protein>
<evidence type="ECO:0000256" key="6">
    <source>
        <dbReference type="ARBA" id="ARBA00022741"/>
    </source>
</evidence>
<evidence type="ECO:0000256" key="11">
    <source>
        <dbReference type="HAMAP-Rule" id="MF_00228"/>
    </source>
</evidence>
<feature type="binding site" evidence="11">
    <location>
        <position position="117"/>
    </location>
    <ligand>
        <name>ATP</name>
        <dbReference type="ChEBI" id="CHEBI:30616"/>
    </ligand>
</feature>
<dbReference type="PRINTS" id="PR01099">
    <property type="entry name" value="HYETHTZKNASE"/>
</dbReference>
<feature type="binding site" evidence="11">
    <location>
        <position position="189"/>
    </location>
    <ligand>
        <name>substrate</name>
    </ligand>
</feature>
<dbReference type="GO" id="GO:0005524">
    <property type="term" value="F:ATP binding"/>
    <property type="evidence" value="ECO:0007669"/>
    <property type="project" value="UniProtKB-UniRule"/>
</dbReference>
<evidence type="ECO:0000256" key="8">
    <source>
        <dbReference type="ARBA" id="ARBA00022840"/>
    </source>
</evidence>
<dbReference type="GO" id="GO:0009229">
    <property type="term" value="P:thiamine diphosphate biosynthetic process"/>
    <property type="evidence" value="ECO:0007669"/>
    <property type="project" value="UniProtKB-UniRule"/>
</dbReference>
<dbReference type="InterPro" id="IPR029056">
    <property type="entry name" value="Ribokinase-like"/>
</dbReference>
<evidence type="ECO:0000313" key="13">
    <source>
        <dbReference type="Proteomes" id="UP000270219"/>
    </source>
</evidence>
<dbReference type="GO" id="GO:0008972">
    <property type="term" value="F:phosphomethylpyrimidine kinase activity"/>
    <property type="evidence" value="ECO:0007669"/>
    <property type="project" value="TreeGrafter"/>
</dbReference>
<dbReference type="GO" id="GO:0004417">
    <property type="term" value="F:hydroxyethylthiazole kinase activity"/>
    <property type="evidence" value="ECO:0007669"/>
    <property type="project" value="UniProtKB-UniRule"/>
</dbReference>
<evidence type="ECO:0000313" key="12">
    <source>
        <dbReference type="EMBL" id="RLL42019.1"/>
    </source>
</evidence>
<evidence type="ECO:0000256" key="9">
    <source>
        <dbReference type="ARBA" id="ARBA00022842"/>
    </source>
</evidence>
<dbReference type="NCBIfam" id="TIGR00694">
    <property type="entry name" value="thiM"/>
    <property type="match status" value="1"/>
</dbReference>
<dbReference type="HAMAP" id="MF_00228">
    <property type="entry name" value="Thz_kinase"/>
    <property type="match status" value="1"/>
</dbReference>
<dbReference type="CDD" id="cd01170">
    <property type="entry name" value="THZ_kinase"/>
    <property type="match status" value="1"/>
</dbReference>
<keyword evidence="5 11" id="KW-0479">Metal-binding</keyword>
<evidence type="ECO:0000256" key="1">
    <source>
        <dbReference type="ARBA" id="ARBA00001771"/>
    </source>
</evidence>
<comment type="cofactor">
    <cofactor evidence="2 11">
        <name>Mg(2+)</name>
        <dbReference type="ChEBI" id="CHEBI:18420"/>
    </cofactor>
</comment>
<dbReference type="PANTHER" id="PTHR20858:SF17">
    <property type="entry name" value="HYDROXYMETHYLPYRIMIDINE_PHOSPHOMETHYLPYRIMIDINE KINASE THI20-RELATED"/>
    <property type="match status" value="1"/>
</dbReference>
<dbReference type="GO" id="GO:0009228">
    <property type="term" value="P:thiamine biosynthetic process"/>
    <property type="evidence" value="ECO:0007669"/>
    <property type="project" value="UniProtKB-KW"/>
</dbReference>
<sequence length="258" mass="27013">MNLEVIKQVRKNVPLIHHLTNQVVMNFTANGLLSFGGAPVMAKAEEEAHNMASLADGVLLNIGTITRADIKAMILAGQAANQKGIPVVLDPVGVAATSFRTDAVNEILKEVKPTVIKGNAGELANLVDTPWETKGVESIGEGNIAEIAEKVSIKYQTTAVLTGKTDIIHTTKERITNETGHPLLAKVTGAGCLLGSILAACLTTDAPIEDQAYTAVHFYGLAASYAAANPSVQGNGTFIASFLDALSRDPGTLESVIT</sequence>
<dbReference type="OrthoDB" id="9778146at2"/>
<name>A0A498DES0_9BACI</name>
<dbReference type="InterPro" id="IPR000417">
    <property type="entry name" value="Hyethyz_kinase"/>
</dbReference>
<evidence type="ECO:0000256" key="3">
    <source>
        <dbReference type="ARBA" id="ARBA00004868"/>
    </source>
</evidence>
<dbReference type="GO" id="GO:0008902">
    <property type="term" value="F:hydroxymethylpyrimidine kinase activity"/>
    <property type="evidence" value="ECO:0007669"/>
    <property type="project" value="TreeGrafter"/>
</dbReference>
<keyword evidence="8 11" id="KW-0067">ATP-binding</keyword>
<dbReference type="EMBL" id="RCHR01000006">
    <property type="protein sequence ID" value="RLL42019.1"/>
    <property type="molecule type" value="Genomic_DNA"/>
</dbReference>
<keyword evidence="9 11" id="KW-0460">Magnesium</keyword>
<keyword evidence="13" id="KW-1185">Reference proteome</keyword>
<dbReference type="RefSeq" id="WP_121524358.1">
    <property type="nucleotide sequence ID" value="NZ_RCHR01000006.1"/>
</dbReference>
<dbReference type="GO" id="GO:0005829">
    <property type="term" value="C:cytosol"/>
    <property type="evidence" value="ECO:0007669"/>
    <property type="project" value="TreeGrafter"/>
</dbReference>
<evidence type="ECO:0000256" key="5">
    <source>
        <dbReference type="ARBA" id="ARBA00022723"/>
    </source>
</evidence>
<dbReference type="SUPFAM" id="SSF53613">
    <property type="entry name" value="Ribokinase-like"/>
    <property type="match status" value="1"/>
</dbReference>
<dbReference type="NCBIfam" id="NF006830">
    <property type="entry name" value="PRK09355.1"/>
    <property type="match status" value="1"/>
</dbReference>
<evidence type="ECO:0000256" key="10">
    <source>
        <dbReference type="ARBA" id="ARBA00022977"/>
    </source>
</evidence>
<dbReference type="Proteomes" id="UP000270219">
    <property type="component" value="Unassembled WGS sequence"/>
</dbReference>
<evidence type="ECO:0000256" key="4">
    <source>
        <dbReference type="ARBA" id="ARBA00022679"/>
    </source>
</evidence>
<gene>
    <name evidence="11" type="primary">thiM</name>
    <name evidence="12" type="ORF">D8M04_15650</name>
</gene>
<feature type="binding site" evidence="11">
    <location>
        <position position="162"/>
    </location>
    <ligand>
        <name>ATP</name>
        <dbReference type="ChEBI" id="CHEBI:30616"/>
    </ligand>
</feature>
<evidence type="ECO:0000256" key="7">
    <source>
        <dbReference type="ARBA" id="ARBA00022777"/>
    </source>
</evidence>
<accession>A0A498DES0</accession>
<organism evidence="12 13">
    <name type="scientific">Oceanobacillus piezotolerans</name>
    <dbReference type="NCBI Taxonomy" id="2448030"/>
    <lineage>
        <taxon>Bacteria</taxon>
        <taxon>Bacillati</taxon>
        <taxon>Bacillota</taxon>
        <taxon>Bacilli</taxon>
        <taxon>Bacillales</taxon>
        <taxon>Bacillaceae</taxon>
        <taxon>Oceanobacillus</taxon>
    </lineage>
</organism>
<comment type="caution">
    <text evidence="12">The sequence shown here is derived from an EMBL/GenBank/DDBJ whole genome shotgun (WGS) entry which is preliminary data.</text>
</comment>
<reference evidence="12 13" key="1">
    <citation type="submission" date="2018-10" db="EMBL/GenBank/DDBJ databases">
        <title>Oceanobacillus sp. YLB-02 draft genome.</title>
        <authorList>
            <person name="Yu L."/>
        </authorList>
    </citation>
    <scope>NUCLEOTIDE SEQUENCE [LARGE SCALE GENOMIC DNA]</scope>
    <source>
        <strain evidence="12 13">YLB-02</strain>
    </source>
</reference>
<comment type="function">
    <text evidence="11">Catalyzes the phosphorylation of the hydroxyl group of 4-methyl-5-beta-hydroxyethylthiazole (THZ).</text>
</comment>
<keyword evidence="7 11" id="KW-0418">Kinase</keyword>
<dbReference type="PANTHER" id="PTHR20858">
    <property type="entry name" value="PHOSPHOMETHYLPYRIMIDINE KINASE"/>
    <property type="match status" value="1"/>
</dbReference>
<evidence type="ECO:0000256" key="2">
    <source>
        <dbReference type="ARBA" id="ARBA00001946"/>
    </source>
</evidence>
<comment type="similarity">
    <text evidence="11">Belongs to the Thz kinase family.</text>
</comment>
<keyword evidence="6 11" id="KW-0547">Nucleotide-binding</keyword>
<comment type="catalytic activity">
    <reaction evidence="1 11">
        <text>5-(2-hydroxyethyl)-4-methylthiazole + ATP = 4-methyl-5-(2-phosphooxyethyl)-thiazole + ADP + H(+)</text>
        <dbReference type="Rhea" id="RHEA:24212"/>
        <dbReference type="ChEBI" id="CHEBI:15378"/>
        <dbReference type="ChEBI" id="CHEBI:17957"/>
        <dbReference type="ChEBI" id="CHEBI:30616"/>
        <dbReference type="ChEBI" id="CHEBI:58296"/>
        <dbReference type="ChEBI" id="CHEBI:456216"/>
        <dbReference type="EC" id="2.7.1.50"/>
    </reaction>
</comment>
<proteinExistence type="inferred from homology"/>
<feature type="binding site" evidence="11">
    <location>
        <position position="41"/>
    </location>
    <ligand>
        <name>substrate</name>
    </ligand>
</feature>
<comment type="pathway">
    <text evidence="3 11">Cofactor biosynthesis; thiamine diphosphate biosynthesis; 4-methyl-5-(2-phosphoethyl)-thiazole from 5-(2-hydroxyethyl)-4-methylthiazole: step 1/1.</text>
</comment>